<name>L8PE35_STRVR</name>
<dbReference type="RefSeq" id="WP_003998504.1">
    <property type="nucleotide sequence ID" value="NZ_AMLP01000102.1"/>
</dbReference>
<proteinExistence type="predicted"/>
<sequence length="89" mass="9767">MAHDDTAARQDHILAHLRAAGLGALADLGFRGLDNDVLGHVIVTSYHATRTHKLTPGQNRQRRPCRRAGTGRARFRPPGELADPHQAPY</sequence>
<dbReference type="AlphaFoldDB" id="L8PE35"/>
<reference evidence="2 3" key="1">
    <citation type="journal article" date="2013" name="Genome Announc.">
        <title>Draft Genome Sequence of Streptomyces viridochromogenes Strain Tu57, Producer of Avilamycin.</title>
        <authorList>
            <person name="Gruning B.A."/>
            <person name="Erxleben A."/>
            <person name="Hahnlein A."/>
            <person name="Gunther S."/>
        </authorList>
    </citation>
    <scope>NUCLEOTIDE SEQUENCE [LARGE SCALE GENOMIC DNA]</scope>
    <source>
        <strain evidence="2 3">Tue57</strain>
    </source>
</reference>
<feature type="region of interest" description="Disordered" evidence="1">
    <location>
        <begin position="52"/>
        <end position="89"/>
    </location>
</feature>
<dbReference type="Proteomes" id="UP000011205">
    <property type="component" value="Unassembled WGS sequence"/>
</dbReference>
<evidence type="ECO:0000313" key="3">
    <source>
        <dbReference type="Proteomes" id="UP000011205"/>
    </source>
</evidence>
<evidence type="ECO:0000256" key="1">
    <source>
        <dbReference type="SAM" id="MobiDB-lite"/>
    </source>
</evidence>
<protein>
    <submittedName>
        <fullName evidence="2">Putative Transposase IS4 family protein</fullName>
    </submittedName>
</protein>
<comment type="caution">
    <text evidence="2">The sequence shown here is derived from an EMBL/GenBank/DDBJ whole genome shotgun (WGS) entry which is preliminary data.</text>
</comment>
<accession>L8PE35</accession>
<gene>
    <name evidence="2" type="ORF">STVIR_3166</name>
</gene>
<dbReference type="PATRIC" id="fig|1160705.3.peg.3142"/>
<evidence type="ECO:0000313" key="2">
    <source>
        <dbReference type="EMBL" id="ELS55821.1"/>
    </source>
</evidence>
<organism evidence="2 3">
    <name type="scientific">Streptomyces viridochromogenes Tue57</name>
    <dbReference type="NCBI Taxonomy" id="1160705"/>
    <lineage>
        <taxon>Bacteria</taxon>
        <taxon>Bacillati</taxon>
        <taxon>Actinomycetota</taxon>
        <taxon>Actinomycetes</taxon>
        <taxon>Kitasatosporales</taxon>
        <taxon>Streptomycetaceae</taxon>
        <taxon>Streptomyces</taxon>
    </lineage>
</organism>
<dbReference type="EMBL" id="AMLP01000102">
    <property type="protein sequence ID" value="ELS55821.1"/>
    <property type="molecule type" value="Genomic_DNA"/>
</dbReference>